<dbReference type="OrthoDB" id="5298481at2"/>
<accession>A0A1N7KVX7</accession>
<keyword evidence="2" id="KW-0812">Transmembrane</keyword>
<protein>
    <recommendedName>
        <fullName evidence="5">DUF2933 domain-containing protein</fullName>
    </recommendedName>
</protein>
<feature type="compositionally biased region" description="Basic and acidic residues" evidence="1">
    <location>
        <begin position="80"/>
        <end position="90"/>
    </location>
</feature>
<dbReference type="AlphaFoldDB" id="A0A1N7KVX7"/>
<keyword evidence="2" id="KW-1133">Transmembrane helix</keyword>
<organism evidence="3 4">
    <name type="scientific">Neptunomonas antarctica</name>
    <dbReference type="NCBI Taxonomy" id="619304"/>
    <lineage>
        <taxon>Bacteria</taxon>
        <taxon>Pseudomonadati</taxon>
        <taxon>Pseudomonadota</taxon>
        <taxon>Gammaproteobacteria</taxon>
        <taxon>Oceanospirillales</taxon>
        <taxon>Oceanospirillaceae</taxon>
        <taxon>Neptunomonas</taxon>
    </lineage>
</organism>
<proteinExistence type="predicted"/>
<dbReference type="Pfam" id="PF11666">
    <property type="entry name" value="DUF2933"/>
    <property type="match status" value="1"/>
</dbReference>
<keyword evidence="4" id="KW-1185">Reference proteome</keyword>
<feature type="transmembrane region" description="Helical" evidence="2">
    <location>
        <begin position="35"/>
        <end position="55"/>
    </location>
</feature>
<reference evidence="4" key="1">
    <citation type="submission" date="2017-01" db="EMBL/GenBank/DDBJ databases">
        <authorList>
            <person name="Varghese N."/>
            <person name="Submissions S."/>
        </authorList>
    </citation>
    <scope>NUCLEOTIDE SEQUENCE [LARGE SCALE GENOMIC DNA]</scope>
    <source>
        <strain evidence="4">DSM 22306</strain>
    </source>
</reference>
<gene>
    <name evidence="3" type="ORF">SAMN05421760_10318</name>
</gene>
<evidence type="ECO:0000313" key="4">
    <source>
        <dbReference type="Proteomes" id="UP000185999"/>
    </source>
</evidence>
<feature type="region of interest" description="Disordered" evidence="1">
    <location>
        <begin position="58"/>
        <end position="90"/>
    </location>
</feature>
<evidence type="ECO:0000313" key="3">
    <source>
        <dbReference type="EMBL" id="SIS65745.1"/>
    </source>
</evidence>
<dbReference type="Proteomes" id="UP000185999">
    <property type="component" value="Unassembled WGS sequence"/>
</dbReference>
<feature type="transmembrane region" description="Helical" evidence="2">
    <location>
        <begin position="7"/>
        <end position="29"/>
    </location>
</feature>
<keyword evidence="2" id="KW-0472">Membrane</keyword>
<evidence type="ECO:0008006" key="5">
    <source>
        <dbReference type="Google" id="ProtNLM"/>
    </source>
</evidence>
<evidence type="ECO:0000256" key="2">
    <source>
        <dbReference type="SAM" id="Phobius"/>
    </source>
</evidence>
<evidence type="ECO:0000256" key="1">
    <source>
        <dbReference type="SAM" id="MobiDB-lite"/>
    </source>
</evidence>
<dbReference type="InterPro" id="IPR021682">
    <property type="entry name" value="DUF2933"/>
</dbReference>
<sequence length="90" mass="9851">MKRQAPSFWFTSKGVAALSLIGAASYFLLTEHRAHALSFLPYLILLACPLMHMFMHGKHGHHSSKASDHSSGDNEGQGKLSDKGDDSGRR</sequence>
<dbReference type="STRING" id="619304.SAMN05421760_10318"/>
<name>A0A1N7KVX7_9GAMM</name>
<dbReference type="RefSeq" id="WP_054339625.1">
    <property type="nucleotide sequence ID" value="NZ_FTOE01000003.1"/>
</dbReference>
<dbReference type="EMBL" id="FTOE01000003">
    <property type="protein sequence ID" value="SIS65745.1"/>
    <property type="molecule type" value="Genomic_DNA"/>
</dbReference>